<evidence type="ECO:0000313" key="16">
    <source>
        <dbReference type="Proteomes" id="UP000243797"/>
    </source>
</evidence>
<dbReference type="CDD" id="cd07308">
    <property type="entry name" value="lectin_leg-like"/>
    <property type="match status" value="1"/>
</dbReference>
<dbReference type="AlphaFoldDB" id="A0A2K1R2J9"/>
<evidence type="ECO:0000256" key="12">
    <source>
        <dbReference type="SAM" id="Phobius"/>
    </source>
</evidence>
<evidence type="ECO:0000256" key="2">
    <source>
        <dbReference type="ARBA" id="ARBA00009919"/>
    </source>
</evidence>
<dbReference type="FunCoup" id="A0A2K1R2J9">
    <property type="interactions" value="187"/>
</dbReference>
<dbReference type="FunFam" id="3.40.50.720:FF:000125">
    <property type="entry name" value="tRNA threonylcarbamoyladenosine dehydratase 2-like"/>
    <property type="match status" value="1"/>
</dbReference>
<dbReference type="FunFam" id="2.60.120.200:FF:000095">
    <property type="entry name" value="Lectin family integral membrane protein"/>
    <property type="match status" value="1"/>
</dbReference>
<sequence length="790" mass="87344">MLLGRLCPLLGALLAVVAPTLAEEERTHGSVPLRTHSLTTPFLDSDLQSRWFDYGGDTIIRADRYVRLASDHPSQSGWIFSRVPLTATNWEIELEFSIHGKNNLFGDGMGMFLTRQRAQQGTVFGFQDRFEGLGIFIDTYKNNRPGVIFPYVMAMLGDGNTVYDKDNDGKANELAGCSARGLRNTDFPTKMRVTYFAEKTLKVDLMYKKEDEWTPCFEVPNIKLPSVTYMGLTAETGELSDNFDIFKLETRNLYDLGTGNLPHGQNSPFGKNPTAKVTSSSGGGGWTWFFLKFVFFGLAVTGAVQLAVTAVVSGVVVGSAILGLQTAKKRYKVSDLKDSIPDLREEHDINSFGGAIPPKPPQDAEDVRSSALAARARKGDYDESLILEQLARNRVFLTDPGLSKLRDAFIIVVGCGGVGSHAVAALARSGAGSLRIIDFDQVTLSSLNRHAVATLADVGTPKVHCIRKRLEQVTPWTKFDVRNELFGGDKAERLLGPFEGREPDYVVDAIDNIDSKVELLEYCRKKGLKVVSSMGAGCKSDPTRVFIGDISASSEDPLSRSTRRRLRLKGVKDGIACVYSQEKAGPGKAQLLPLAEEEFKKGEVKELGVLPDFRVRILPVLGTMPAVFGLCAANHVMLEISGYPHDYLPSKGRDKMYESIHSSLQGGEERLARHFGIDSLGLRIPILPDDVGYLVEEVFHARSVVSGLGSRLALVRWHKPDGDFVDESTPGQKRDKLKMEDVVLMTKDEAARHEKEILKGDKKHEELYGQDILELVQKRLDQEKHFAQFR</sequence>
<dbReference type="EMBL" id="NKHZ01000011">
    <property type="protein sequence ID" value="PNS21518.1"/>
    <property type="molecule type" value="Genomic_DNA"/>
</dbReference>
<keyword evidence="16" id="KW-1185">Reference proteome</keyword>
<evidence type="ECO:0000256" key="7">
    <source>
        <dbReference type="ARBA" id="ARBA00022840"/>
    </source>
</evidence>
<name>A0A2K1R2J9_9PEZI</name>
<comment type="subcellular location">
    <subcellularLocation>
        <location evidence="1">Mitochondrion outer membrane</location>
        <topology evidence="1">Multi-pass membrane protein</topology>
    </subcellularLocation>
</comment>
<evidence type="ECO:0000256" key="4">
    <source>
        <dbReference type="ARBA" id="ARBA00022692"/>
    </source>
</evidence>
<dbReference type="GO" id="GO:0061503">
    <property type="term" value="F:tRNA threonylcarbamoyladenosine dehydratase"/>
    <property type="evidence" value="ECO:0007669"/>
    <property type="project" value="TreeGrafter"/>
</dbReference>
<evidence type="ECO:0000313" key="15">
    <source>
        <dbReference type="EMBL" id="PNS21518.1"/>
    </source>
</evidence>
<keyword evidence="3" id="KW-0436">Ligase</keyword>
<dbReference type="Gene3D" id="2.60.120.200">
    <property type="match status" value="1"/>
</dbReference>
<evidence type="ECO:0000256" key="13">
    <source>
        <dbReference type="SAM" id="SignalP"/>
    </source>
</evidence>
<dbReference type="GO" id="GO:0008641">
    <property type="term" value="F:ubiquitin-like modifier activating enzyme activity"/>
    <property type="evidence" value="ECO:0007669"/>
    <property type="project" value="InterPro"/>
</dbReference>
<dbReference type="InterPro" id="IPR035985">
    <property type="entry name" value="Ubiquitin-activating_enz"/>
</dbReference>
<evidence type="ECO:0000256" key="11">
    <source>
        <dbReference type="ARBA" id="ARBA00060084"/>
    </source>
</evidence>
<evidence type="ECO:0000259" key="14">
    <source>
        <dbReference type="PROSITE" id="PS51328"/>
    </source>
</evidence>
<dbReference type="SUPFAM" id="SSF49899">
    <property type="entry name" value="Concanavalin A-like lectins/glucanases"/>
    <property type="match status" value="1"/>
</dbReference>
<dbReference type="GO" id="GO:0061504">
    <property type="term" value="P:cyclic threonylcarbamoyladenosine biosynthetic process"/>
    <property type="evidence" value="ECO:0007669"/>
    <property type="project" value="TreeGrafter"/>
</dbReference>
<dbReference type="InterPro" id="IPR045886">
    <property type="entry name" value="ThiF/MoeB/HesA"/>
</dbReference>
<feature type="transmembrane region" description="Helical" evidence="12">
    <location>
        <begin position="289"/>
        <end position="322"/>
    </location>
</feature>
<keyword evidence="5" id="KW-0547">Nucleotide-binding</keyword>
<keyword evidence="8 12" id="KW-1133">Transmembrane helix</keyword>
<dbReference type="InterPro" id="IPR005052">
    <property type="entry name" value="Lectin_leg"/>
</dbReference>
<gene>
    <name evidence="15" type="ORF">CAC42_1297</name>
</gene>
<keyword evidence="10 12" id="KW-0472">Membrane</keyword>
<evidence type="ECO:0000256" key="9">
    <source>
        <dbReference type="ARBA" id="ARBA00023128"/>
    </source>
</evidence>
<protein>
    <submittedName>
        <fullName evidence="15">tRNA threonylcarbamoyladenosine dehydratase</fullName>
    </submittedName>
</protein>
<dbReference type="SUPFAM" id="SSF69572">
    <property type="entry name" value="Activating enzymes of the ubiquitin-like proteins"/>
    <property type="match status" value="1"/>
</dbReference>
<evidence type="ECO:0000256" key="3">
    <source>
        <dbReference type="ARBA" id="ARBA00022598"/>
    </source>
</evidence>
<dbReference type="Pfam" id="PF03388">
    <property type="entry name" value="Lectin_leg-like"/>
    <property type="match status" value="1"/>
</dbReference>
<evidence type="ECO:0000256" key="6">
    <source>
        <dbReference type="ARBA" id="ARBA00022787"/>
    </source>
</evidence>
<feature type="domain" description="L-type lectin-like" evidence="14">
    <location>
        <begin position="30"/>
        <end position="253"/>
    </location>
</feature>
<keyword evidence="7" id="KW-0067">ATP-binding</keyword>
<accession>A0A2K1R2J9</accession>
<comment type="function">
    <text evidence="11">Catalyzes the ATP-dependent dehydration of threonylcarbamoyladenosine at position 37 (t(6)A37) to form cyclic t(6)A37 (ct(6)A37) in tRNAs that read codons beginning with adenine.</text>
</comment>
<keyword evidence="9" id="KW-0496">Mitochondrion</keyword>
<keyword evidence="6" id="KW-1000">Mitochondrion outer membrane</keyword>
<keyword evidence="13" id="KW-0732">Signal</keyword>
<dbReference type="PANTHER" id="PTHR43267:SF2">
    <property type="entry name" value="TRNA THREONYLCARBAMOYLADENOSINE DEHYDRATASE 1-RELATED"/>
    <property type="match status" value="1"/>
</dbReference>
<dbReference type="InParanoid" id="A0A2K1R2J9"/>
<evidence type="ECO:0000256" key="8">
    <source>
        <dbReference type="ARBA" id="ARBA00022989"/>
    </source>
</evidence>
<dbReference type="Pfam" id="PF00899">
    <property type="entry name" value="ThiF"/>
    <property type="match status" value="1"/>
</dbReference>
<dbReference type="Proteomes" id="UP000243797">
    <property type="component" value="Unassembled WGS sequence"/>
</dbReference>
<feature type="signal peptide" evidence="13">
    <location>
        <begin position="1"/>
        <end position="22"/>
    </location>
</feature>
<dbReference type="OrthoDB" id="10265862at2759"/>
<comment type="similarity">
    <text evidence="2">Belongs to the HesA/MoeB/ThiF family.</text>
</comment>
<dbReference type="InterPro" id="IPR013320">
    <property type="entry name" value="ConA-like_dom_sf"/>
</dbReference>
<dbReference type="STRING" id="2082308.A0A2K1R2J9"/>
<keyword evidence="4 12" id="KW-0812">Transmembrane</keyword>
<dbReference type="GO" id="GO:0005524">
    <property type="term" value="F:ATP binding"/>
    <property type="evidence" value="ECO:0007669"/>
    <property type="project" value="UniProtKB-KW"/>
</dbReference>
<dbReference type="Gene3D" id="3.40.50.720">
    <property type="entry name" value="NAD(P)-binding Rossmann-like Domain"/>
    <property type="match status" value="1"/>
</dbReference>
<dbReference type="PANTHER" id="PTHR43267">
    <property type="entry name" value="TRNA THREONYLCARBAMOYLADENOSINE DEHYDRATASE"/>
    <property type="match status" value="1"/>
</dbReference>
<feature type="chain" id="PRO_5014406014" evidence="13">
    <location>
        <begin position="23"/>
        <end position="790"/>
    </location>
</feature>
<reference evidence="15 16" key="1">
    <citation type="submission" date="2017-06" db="EMBL/GenBank/DDBJ databases">
        <title>Draft genome sequence of a variant of Elsinoe murrayae.</title>
        <authorList>
            <person name="Cheng Q."/>
        </authorList>
    </citation>
    <scope>NUCLEOTIDE SEQUENCE [LARGE SCALE GENOMIC DNA]</scope>
    <source>
        <strain evidence="15 16">CQ-2017a</strain>
    </source>
</reference>
<comment type="caution">
    <text evidence="15">The sequence shown here is derived from an EMBL/GenBank/DDBJ whole genome shotgun (WGS) entry which is preliminary data.</text>
</comment>
<evidence type="ECO:0000256" key="5">
    <source>
        <dbReference type="ARBA" id="ARBA00022741"/>
    </source>
</evidence>
<proteinExistence type="inferred from homology"/>
<dbReference type="InterPro" id="IPR000594">
    <property type="entry name" value="ThiF_NAD_FAD-bd"/>
</dbReference>
<dbReference type="CDD" id="cd00755">
    <property type="entry name" value="YgdL_like"/>
    <property type="match status" value="1"/>
</dbReference>
<dbReference type="PROSITE" id="PS51328">
    <property type="entry name" value="L_LECTIN_LIKE"/>
    <property type="match status" value="1"/>
</dbReference>
<evidence type="ECO:0000256" key="1">
    <source>
        <dbReference type="ARBA" id="ARBA00004374"/>
    </source>
</evidence>
<dbReference type="GO" id="GO:0005741">
    <property type="term" value="C:mitochondrial outer membrane"/>
    <property type="evidence" value="ECO:0007669"/>
    <property type="project" value="UniProtKB-SubCell"/>
</dbReference>
<evidence type="ECO:0000256" key="10">
    <source>
        <dbReference type="ARBA" id="ARBA00023136"/>
    </source>
</evidence>
<organism evidence="15 16">
    <name type="scientific">Sphaceloma murrayae</name>
    <dbReference type="NCBI Taxonomy" id="2082308"/>
    <lineage>
        <taxon>Eukaryota</taxon>
        <taxon>Fungi</taxon>
        <taxon>Dikarya</taxon>
        <taxon>Ascomycota</taxon>
        <taxon>Pezizomycotina</taxon>
        <taxon>Dothideomycetes</taxon>
        <taxon>Dothideomycetidae</taxon>
        <taxon>Myriangiales</taxon>
        <taxon>Elsinoaceae</taxon>
        <taxon>Sphaceloma</taxon>
    </lineage>
</organism>